<dbReference type="AlphaFoldDB" id="A0AAV6VFY1"/>
<dbReference type="Proteomes" id="UP000827092">
    <property type="component" value="Unassembled WGS sequence"/>
</dbReference>
<evidence type="ECO:0000313" key="2">
    <source>
        <dbReference type="Proteomes" id="UP000827092"/>
    </source>
</evidence>
<comment type="caution">
    <text evidence="1">The sequence shown here is derived from an EMBL/GenBank/DDBJ whole genome shotgun (WGS) entry which is preliminary data.</text>
</comment>
<sequence length="97" mass="10902">MRNMSVPRSSPGRMYWLVIWQHITNRQTFSATSPASCLCLWHLAATNREATSGTYTTLSLSMGYHGTNLAKYVCPVDDLYPLCMCEVSGDIHNTKKL</sequence>
<protein>
    <submittedName>
        <fullName evidence="1">Uncharacterized protein</fullName>
    </submittedName>
</protein>
<dbReference type="EMBL" id="JAFNEN010000082">
    <property type="protein sequence ID" value="KAG8195634.1"/>
    <property type="molecule type" value="Genomic_DNA"/>
</dbReference>
<organism evidence="1 2">
    <name type="scientific">Oedothorax gibbosus</name>
    <dbReference type="NCBI Taxonomy" id="931172"/>
    <lineage>
        <taxon>Eukaryota</taxon>
        <taxon>Metazoa</taxon>
        <taxon>Ecdysozoa</taxon>
        <taxon>Arthropoda</taxon>
        <taxon>Chelicerata</taxon>
        <taxon>Arachnida</taxon>
        <taxon>Araneae</taxon>
        <taxon>Araneomorphae</taxon>
        <taxon>Entelegynae</taxon>
        <taxon>Araneoidea</taxon>
        <taxon>Linyphiidae</taxon>
        <taxon>Erigoninae</taxon>
        <taxon>Oedothorax</taxon>
    </lineage>
</organism>
<evidence type="ECO:0000313" key="1">
    <source>
        <dbReference type="EMBL" id="KAG8195634.1"/>
    </source>
</evidence>
<accession>A0AAV6VFY1</accession>
<reference evidence="1 2" key="1">
    <citation type="journal article" date="2022" name="Nat. Ecol. Evol.">
        <title>A masculinizing supergene underlies an exaggerated male reproductive morph in a spider.</title>
        <authorList>
            <person name="Hendrickx F."/>
            <person name="De Corte Z."/>
            <person name="Sonet G."/>
            <person name="Van Belleghem S.M."/>
            <person name="Kostlbacher S."/>
            <person name="Vangestel C."/>
        </authorList>
    </citation>
    <scope>NUCLEOTIDE SEQUENCE [LARGE SCALE GENOMIC DNA]</scope>
    <source>
        <strain evidence="1">W744_W776</strain>
    </source>
</reference>
<gene>
    <name evidence="1" type="ORF">JTE90_004970</name>
</gene>
<name>A0AAV6VFY1_9ARAC</name>
<keyword evidence="2" id="KW-1185">Reference proteome</keyword>
<proteinExistence type="predicted"/>